<dbReference type="SUPFAM" id="SSF53732">
    <property type="entry name" value="Aconitase iron-sulfur domain"/>
    <property type="match status" value="1"/>
</dbReference>
<evidence type="ECO:0000256" key="11">
    <source>
        <dbReference type="ARBA" id="ARBA00023239"/>
    </source>
</evidence>
<dbReference type="InterPro" id="IPR015931">
    <property type="entry name" value="Acnase/IPM_dHydase_lsu_aba_1/3"/>
</dbReference>
<comment type="pathway">
    <text evidence="3 13">Amino-acid biosynthesis; L-leucine biosynthesis; L-leucine from 3-methyl-2-oxobutanoate: step 2/4.</text>
</comment>
<keyword evidence="6 13" id="KW-0004">4Fe-4S</keyword>
<dbReference type="AlphaFoldDB" id="A0A4R9JVH5"/>
<dbReference type="OrthoDB" id="9802769at2"/>
<evidence type="ECO:0000256" key="3">
    <source>
        <dbReference type="ARBA" id="ARBA00004729"/>
    </source>
</evidence>
<gene>
    <name evidence="13 16" type="primary">leuC</name>
    <name evidence="16" type="ORF">EHQ58_15470</name>
</gene>
<evidence type="ECO:0000256" key="9">
    <source>
        <dbReference type="ARBA" id="ARBA00023004"/>
    </source>
</evidence>
<feature type="domain" description="Aconitase/3-isopropylmalate dehydratase large subunit alpha/beta/alpha" evidence="15">
    <location>
        <begin position="8"/>
        <end position="457"/>
    </location>
</feature>
<feature type="region of interest" description="Disordered" evidence="14">
    <location>
        <begin position="421"/>
        <end position="441"/>
    </location>
</feature>
<keyword evidence="9 13" id="KW-0408">Iron</keyword>
<dbReference type="CDD" id="cd01583">
    <property type="entry name" value="IPMI"/>
    <property type="match status" value="1"/>
</dbReference>
<dbReference type="InterPro" id="IPR050067">
    <property type="entry name" value="IPM_dehydratase_rel_enz"/>
</dbReference>
<dbReference type="InterPro" id="IPR018136">
    <property type="entry name" value="Aconitase_4Fe-4S_BS"/>
</dbReference>
<sequence>MEPKTLYDKIWEKHEIAKDDEESILYVDQHLLHEVTSPQPFQGLREKNRKVHRLDKTFAVVDHNISTRNRSIESAEPISKRQMELMVANTKEFGVTLLNVDHPDQGIVHVVGPELGLTLPGSIIACGDSHTSTHGAFGALAFGVGSSDVEHILATQTVRMKKSKSMLVQLHGKVEESISAKDIALFIISQIGTEGGQGYVIEFQGDVIRAMSMEERMTLCNLSVEAGARSGMIASDEITFEYLLGRDFAPNSEQWQSSISQWRDHKTDENALFDKVVHIDLSRCANMVSWGTNPSQVIPIEGEIPDPDRMADDKLSSAARSALAYMDLKPGTKMREIHVDKVFVGSCTNGRLEDIRKVAKVVEGKKVHSSVQAIVVPGSGRVKHQAEAEGLDKVLLDAGFEWRHPGCSMCLGMNDDQLQSGERAASTSNRNFENRQGRGGRTHLVSPEVAAATAILGRLGTKFELEKGVTK</sequence>
<keyword evidence="11 13" id="KW-0456">Lyase</keyword>
<evidence type="ECO:0000256" key="13">
    <source>
        <dbReference type="HAMAP-Rule" id="MF_01026"/>
    </source>
</evidence>
<dbReference type="GO" id="GO:0051539">
    <property type="term" value="F:4 iron, 4 sulfur cluster binding"/>
    <property type="evidence" value="ECO:0007669"/>
    <property type="project" value="UniProtKB-KW"/>
</dbReference>
<evidence type="ECO:0000313" key="17">
    <source>
        <dbReference type="Proteomes" id="UP000297693"/>
    </source>
</evidence>
<evidence type="ECO:0000256" key="7">
    <source>
        <dbReference type="ARBA" id="ARBA00022605"/>
    </source>
</evidence>
<dbReference type="NCBIfam" id="NF009116">
    <property type="entry name" value="PRK12466.1"/>
    <property type="match status" value="1"/>
</dbReference>
<dbReference type="InterPro" id="IPR033941">
    <property type="entry name" value="IPMI_cat"/>
</dbReference>
<feature type="binding site" evidence="13">
    <location>
        <position position="410"/>
    </location>
    <ligand>
        <name>[4Fe-4S] cluster</name>
        <dbReference type="ChEBI" id="CHEBI:49883"/>
    </ligand>
</feature>
<dbReference type="InterPro" id="IPR004430">
    <property type="entry name" value="3-IsopropMal_deHydase_lsu"/>
</dbReference>
<keyword evidence="12 13" id="KW-0100">Branched-chain amino acid biosynthesis</keyword>
<keyword evidence="10 13" id="KW-0411">Iron-sulfur</keyword>
<dbReference type="FunFam" id="3.30.499.10:FF:000007">
    <property type="entry name" value="3-isopropylmalate dehydratase large subunit"/>
    <property type="match status" value="1"/>
</dbReference>
<dbReference type="UniPathway" id="UPA00048">
    <property type="reaction ID" value="UER00071"/>
</dbReference>
<feature type="binding site" evidence="13">
    <location>
        <position position="347"/>
    </location>
    <ligand>
        <name>[4Fe-4S] cluster</name>
        <dbReference type="ChEBI" id="CHEBI:49883"/>
    </ligand>
</feature>
<comment type="similarity">
    <text evidence="13">Belongs to the aconitase/IPM isomerase family. LeuC type 1 subfamily.</text>
</comment>
<evidence type="ECO:0000256" key="2">
    <source>
        <dbReference type="ARBA" id="ARBA00002695"/>
    </source>
</evidence>
<dbReference type="Pfam" id="PF00330">
    <property type="entry name" value="Aconitase"/>
    <property type="match status" value="1"/>
</dbReference>
<evidence type="ECO:0000256" key="5">
    <source>
        <dbReference type="ARBA" id="ARBA00022430"/>
    </source>
</evidence>
<reference evidence="16" key="1">
    <citation type="journal article" date="2019" name="PLoS Negl. Trop. Dis.">
        <title>Revisiting the worldwide diversity of Leptospira species in the environment.</title>
        <authorList>
            <person name="Vincent A.T."/>
            <person name="Schiettekatte O."/>
            <person name="Bourhy P."/>
            <person name="Veyrier F.J."/>
            <person name="Picardeau M."/>
        </authorList>
    </citation>
    <scope>NUCLEOTIDE SEQUENCE [LARGE SCALE GENOMIC DNA]</scope>
    <source>
        <strain evidence="16">201702476</strain>
    </source>
</reference>
<keyword evidence="5 13" id="KW-0432">Leucine biosynthesis</keyword>
<dbReference type="HAMAP" id="MF_01026">
    <property type="entry name" value="LeuC_type1"/>
    <property type="match status" value="1"/>
</dbReference>
<evidence type="ECO:0000256" key="10">
    <source>
        <dbReference type="ARBA" id="ARBA00023014"/>
    </source>
</evidence>
<feature type="binding site" evidence="13">
    <location>
        <position position="407"/>
    </location>
    <ligand>
        <name>[4Fe-4S] cluster</name>
        <dbReference type="ChEBI" id="CHEBI:49883"/>
    </ligand>
</feature>
<evidence type="ECO:0000259" key="15">
    <source>
        <dbReference type="Pfam" id="PF00330"/>
    </source>
</evidence>
<dbReference type="NCBIfam" id="TIGR00170">
    <property type="entry name" value="leuC"/>
    <property type="match status" value="1"/>
</dbReference>
<comment type="function">
    <text evidence="2 13">Catalyzes the isomerization between 2-isopropylmalate and 3-isopropylmalate, via the formation of 2-isopropylmaleate.</text>
</comment>
<dbReference type="EMBL" id="RQGD01000042">
    <property type="protein sequence ID" value="TGL56984.1"/>
    <property type="molecule type" value="Genomic_DNA"/>
</dbReference>
<dbReference type="Proteomes" id="UP000297693">
    <property type="component" value="Unassembled WGS sequence"/>
</dbReference>
<evidence type="ECO:0000256" key="12">
    <source>
        <dbReference type="ARBA" id="ARBA00023304"/>
    </source>
</evidence>
<accession>A0A4R9JVH5</accession>
<keyword evidence="8 13" id="KW-0479">Metal-binding</keyword>
<dbReference type="PROSITE" id="PS00450">
    <property type="entry name" value="ACONITASE_1"/>
    <property type="match status" value="1"/>
</dbReference>
<dbReference type="GO" id="GO:0009098">
    <property type="term" value="P:L-leucine biosynthetic process"/>
    <property type="evidence" value="ECO:0007669"/>
    <property type="project" value="UniProtKB-UniRule"/>
</dbReference>
<evidence type="ECO:0000313" key="16">
    <source>
        <dbReference type="EMBL" id="TGL56984.1"/>
    </source>
</evidence>
<dbReference type="InterPro" id="IPR001030">
    <property type="entry name" value="Acoase/IPM_deHydtase_lsu_aba"/>
</dbReference>
<keyword evidence="17" id="KW-1185">Reference proteome</keyword>
<dbReference type="PANTHER" id="PTHR43822:SF9">
    <property type="entry name" value="3-ISOPROPYLMALATE DEHYDRATASE"/>
    <property type="match status" value="1"/>
</dbReference>
<dbReference type="RefSeq" id="WP_135624820.1">
    <property type="nucleotide sequence ID" value="NZ_RQGD01000042.1"/>
</dbReference>
<comment type="caution">
    <text evidence="16">The sequence shown here is derived from an EMBL/GenBank/DDBJ whole genome shotgun (WGS) entry which is preliminary data.</text>
</comment>
<evidence type="ECO:0000256" key="4">
    <source>
        <dbReference type="ARBA" id="ARBA00011271"/>
    </source>
</evidence>
<dbReference type="PROSITE" id="PS01244">
    <property type="entry name" value="ACONITASE_2"/>
    <property type="match status" value="1"/>
</dbReference>
<dbReference type="PRINTS" id="PR00415">
    <property type="entry name" value="ACONITASE"/>
</dbReference>
<name>A0A4R9JVH5_9LEPT</name>
<comment type="subunit">
    <text evidence="4 13">Heterodimer of LeuC and LeuD.</text>
</comment>
<dbReference type="EC" id="4.2.1.33" evidence="13"/>
<comment type="cofactor">
    <cofactor evidence="13">
        <name>[4Fe-4S] cluster</name>
        <dbReference type="ChEBI" id="CHEBI:49883"/>
    </cofactor>
    <text evidence="13">Binds 1 [4Fe-4S] cluster per subunit.</text>
</comment>
<dbReference type="GO" id="GO:0046872">
    <property type="term" value="F:metal ion binding"/>
    <property type="evidence" value="ECO:0007669"/>
    <property type="project" value="UniProtKB-KW"/>
</dbReference>
<keyword evidence="7 13" id="KW-0028">Amino-acid biosynthesis</keyword>
<dbReference type="InterPro" id="IPR036008">
    <property type="entry name" value="Aconitase_4Fe-4S_dom"/>
</dbReference>
<protein>
    <recommendedName>
        <fullName evidence="13">3-isopropylmalate dehydratase large subunit</fullName>
        <ecNumber evidence="13">4.2.1.33</ecNumber>
    </recommendedName>
    <alternativeName>
        <fullName evidence="13">Alpha-IPM isomerase</fullName>
        <shortName evidence="13">IPMI</shortName>
    </alternativeName>
    <alternativeName>
        <fullName evidence="13">Isopropylmalate isomerase</fullName>
    </alternativeName>
</protein>
<evidence type="ECO:0000256" key="14">
    <source>
        <dbReference type="SAM" id="MobiDB-lite"/>
    </source>
</evidence>
<evidence type="ECO:0000256" key="1">
    <source>
        <dbReference type="ARBA" id="ARBA00000491"/>
    </source>
</evidence>
<comment type="catalytic activity">
    <reaction evidence="1 13">
        <text>(2R,3S)-3-isopropylmalate = (2S)-2-isopropylmalate</text>
        <dbReference type="Rhea" id="RHEA:32287"/>
        <dbReference type="ChEBI" id="CHEBI:1178"/>
        <dbReference type="ChEBI" id="CHEBI:35121"/>
        <dbReference type="EC" id="4.2.1.33"/>
    </reaction>
</comment>
<proteinExistence type="inferred from homology"/>
<dbReference type="Gene3D" id="3.30.499.10">
    <property type="entry name" value="Aconitase, domain 3"/>
    <property type="match status" value="2"/>
</dbReference>
<evidence type="ECO:0000256" key="8">
    <source>
        <dbReference type="ARBA" id="ARBA00022723"/>
    </source>
</evidence>
<evidence type="ECO:0000256" key="6">
    <source>
        <dbReference type="ARBA" id="ARBA00022485"/>
    </source>
</evidence>
<feature type="compositionally biased region" description="Polar residues" evidence="14">
    <location>
        <begin position="421"/>
        <end position="431"/>
    </location>
</feature>
<dbReference type="NCBIfam" id="NF004016">
    <property type="entry name" value="PRK05478.1"/>
    <property type="match status" value="1"/>
</dbReference>
<organism evidence="16 17">
    <name type="scientific">Leptospira ognonensis</name>
    <dbReference type="NCBI Taxonomy" id="2484945"/>
    <lineage>
        <taxon>Bacteria</taxon>
        <taxon>Pseudomonadati</taxon>
        <taxon>Spirochaetota</taxon>
        <taxon>Spirochaetia</taxon>
        <taxon>Leptospirales</taxon>
        <taxon>Leptospiraceae</taxon>
        <taxon>Leptospira</taxon>
    </lineage>
</organism>
<dbReference type="GO" id="GO:0003861">
    <property type="term" value="F:3-isopropylmalate dehydratase activity"/>
    <property type="evidence" value="ECO:0007669"/>
    <property type="project" value="UniProtKB-UniRule"/>
</dbReference>
<dbReference type="PANTHER" id="PTHR43822">
    <property type="entry name" value="HOMOACONITASE, MITOCHONDRIAL-RELATED"/>
    <property type="match status" value="1"/>
</dbReference>